<sequence>MSPTADQVASLSLEFLIVGGGIGGFSAAYMLAKGGHKVRVLERQSRVGTPAAGLRVPPNMSKILKRWIGEEELQKNAVVNLETPWYDLHTGELYGSSPWRQDVMNETGGDFLLMAHSDVHRIVYQLAIEAGVRIDFGAKVTEVSPGDPRPSVTLANGEVVTADVVVGADGPRSIVRPVVVGEEEDDPEPEGVTVFGATVPASWMETDPQLSKMIKQSAWPLIVGTNRSICAHPIRNYKQFSLMIHWPDEEAGTPENAMESWYDVVPTKTLDYSTLAPVWQKMMKGVSCLWRTRSMLRPEAEYWVDESERIVLMGEAAHPAYAGCSHGASMAIEDAVVLGKLFSFLSSPAQIPNFLHAFEEIRQQRVKDVRIREASNAAFVRMPPGPEQDARNTHFRMARGEWDDGALKTEFEGLAVLFGYDAYDAAAEWWVEWGQFQGKTNEPRNEMQFSFASVASVVEHEVVRHEVQA</sequence>
<gene>
    <name evidence="1" type="ORF">BDY19DRAFT_930303</name>
</gene>
<organism evidence="1 2">
    <name type="scientific">Irpex rosettiformis</name>
    <dbReference type="NCBI Taxonomy" id="378272"/>
    <lineage>
        <taxon>Eukaryota</taxon>
        <taxon>Fungi</taxon>
        <taxon>Dikarya</taxon>
        <taxon>Basidiomycota</taxon>
        <taxon>Agaricomycotina</taxon>
        <taxon>Agaricomycetes</taxon>
        <taxon>Polyporales</taxon>
        <taxon>Irpicaceae</taxon>
        <taxon>Irpex</taxon>
    </lineage>
</organism>
<evidence type="ECO:0000313" key="1">
    <source>
        <dbReference type="EMBL" id="KAI0091408.1"/>
    </source>
</evidence>
<dbReference type="Proteomes" id="UP001055072">
    <property type="component" value="Unassembled WGS sequence"/>
</dbReference>
<evidence type="ECO:0000313" key="2">
    <source>
        <dbReference type="Proteomes" id="UP001055072"/>
    </source>
</evidence>
<reference evidence="1" key="1">
    <citation type="journal article" date="2021" name="Environ. Microbiol.">
        <title>Gene family expansions and transcriptome signatures uncover fungal adaptations to wood decay.</title>
        <authorList>
            <person name="Hage H."/>
            <person name="Miyauchi S."/>
            <person name="Viragh M."/>
            <person name="Drula E."/>
            <person name="Min B."/>
            <person name="Chaduli D."/>
            <person name="Navarro D."/>
            <person name="Favel A."/>
            <person name="Norest M."/>
            <person name="Lesage-Meessen L."/>
            <person name="Balint B."/>
            <person name="Merenyi Z."/>
            <person name="de Eugenio L."/>
            <person name="Morin E."/>
            <person name="Martinez A.T."/>
            <person name="Baldrian P."/>
            <person name="Stursova M."/>
            <person name="Martinez M.J."/>
            <person name="Novotny C."/>
            <person name="Magnuson J.K."/>
            <person name="Spatafora J.W."/>
            <person name="Maurice S."/>
            <person name="Pangilinan J."/>
            <person name="Andreopoulos W."/>
            <person name="LaButti K."/>
            <person name="Hundley H."/>
            <person name="Na H."/>
            <person name="Kuo A."/>
            <person name="Barry K."/>
            <person name="Lipzen A."/>
            <person name="Henrissat B."/>
            <person name="Riley R."/>
            <person name="Ahrendt S."/>
            <person name="Nagy L.G."/>
            <person name="Grigoriev I.V."/>
            <person name="Martin F."/>
            <person name="Rosso M.N."/>
        </authorList>
    </citation>
    <scope>NUCLEOTIDE SEQUENCE</scope>
    <source>
        <strain evidence="1">CBS 384.51</strain>
    </source>
</reference>
<proteinExistence type="predicted"/>
<name>A0ACB8UAQ3_9APHY</name>
<accession>A0ACB8UAQ3</accession>
<protein>
    <submittedName>
        <fullName evidence="1">FAD/NAD-P-binding domain-containing protein</fullName>
    </submittedName>
</protein>
<dbReference type="EMBL" id="MU274905">
    <property type="protein sequence ID" value="KAI0091408.1"/>
    <property type="molecule type" value="Genomic_DNA"/>
</dbReference>
<keyword evidence="2" id="KW-1185">Reference proteome</keyword>
<comment type="caution">
    <text evidence="1">The sequence shown here is derived from an EMBL/GenBank/DDBJ whole genome shotgun (WGS) entry which is preliminary data.</text>
</comment>